<dbReference type="GO" id="GO:0005743">
    <property type="term" value="C:mitochondrial inner membrane"/>
    <property type="evidence" value="ECO:0007669"/>
    <property type="project" value="UniProtKB-SubCell"/>
</dbReference>
<dbReference type="InParanoid" id="A9V4E2"/>
<dbReference type="AlphaFoldDB" id="A9V4E2"/>
<accession>A9V4E2</accession>
<keyword evidence="9" id="KW-0999">Mitochondrion inner membrane</keyword>
<protein>
    <recommendedName>
        <fullName evidence="5">NADH dehydrogenase [ubiquinone] 1 beta subcomplex subunit 9</fullName>
    </recommendedName>
    <alternativeName>
        <fullName evidence="14">Complex I-B22</fullName>
    </alternativeName>
    <alternativeName>
        <fullName evidence="15">NADH-ubiquinone oxidoreductase B22 subunit</fullName>
    </alternativeName>
</protein>
<dbReference type="CDD" id="cd20263">
    <property type="entry name" value="Complex1_LYR_NDUFB9_LYRM3"/>
    <property type="match status" value="1"/>
</dbReference>
<dbReference type="InterPro" id="IPR045292">
    <property type="entry name" value="Complex1_LYR_NDUFB9_LYRM3"/>
</dbReference>
<evidence type="ECO:0000256" key="13">
    <source>
        <dbReference type="ARBA" id="ARBA00023136"/>
    </source>
</evidence>
<evidence type="ECO:0000256" key="14">
    <source>
        <dbReference type="ARBA" id="ARBA00030192"/>
    </source>
</evidence>
<comment type="function">
    <text evidence="1">Accessory subunit of the mitochondrial membrane respiratory chain NADH dehydrogenase (Complex I), that is believed to be not involved in catalysis. Complex I functions in the transfer of electrons from NADH to the respiratory chain. The immediate electron acceptor for the enzyme is believed to be ubiquinone.</text>
</comment>
<evidence type="ECO:0000256" key="6">
    <source>
        <dbReference type="ARBA" id="ARBA00022448"/>
    </source>
</evidence>
<evidence type="ECO:0000259" key="16">
    <source>
        <dbReference type="Pfam" id="PF05347"/>
    </source>
</evidence>
<evidence type="ECO:0000256" key="3">
    <source>
        <dbReference type="ARBA" id="ARBA00009508"/>
    </source>
</evidence>
<organism evidence="17 18">
    <name type="scientific">Monosiga brevicollis</name>
    <name type="common">Choanoflagellate</name>
    <dbReference type="NCBI Taxonomy" id="81824"/>
    <lineage>
        <taxon>Eukaryota</taxon>
        <taxon>Choanoflagellata</taxon>
        <taxon>Craspedida</taxon>
        <taxon>Salpingoecidae</taxon>
        <taxon>Monosiga</taxon>
    </lineage>
</organism>
<dbReference type="eggNOG" id="KOG3466">
    <property type="taxonomic scope" value="Eukaryota"/>
</dbReference>
<proteinExistence type="inferred from homology"/>
<dbReference type="InterPro" id="IPR033034">
    <property type="entry name" value="NDUFB9"/>
</dbReference>
<evidence type="ECO:0000256" key="7">
    <source>
        <dbReference type="ARBA" id="ARBA00022553"/>
    </source>
</evidence>
<keyword evidence="18" id="KW-1185">Reference proteome</keyword>
<dbReference type="KEGG" id="mbr:MONBRDRAFT_27131"/>
<evidence type="ECO:0000256" key="8">
    <source>
        <dbReference type="ARBA" id="ARBA00022660"/>
    </source>
</evidence>
<dbReference type="EMBL" id="CH991558">
    <property type="protein sequence ID" value="EDQ87599.1"/>
    <property type="molecule type" value="Genomic_DNA"/>
</dbReference>
<dbReference type="PANTHER" id="PTHR12868">
    <property type="entry name" value="NADH-UBIQUINONE OXIDOREDUCTASE B22 SUBUNIT"/>
    <property type="match status" value="1"/>
</dbReference>
<evidence type="ECO:0000256" key="12">
    <source>
        <dbReference type="ARBA" id="ARBA00023128"/>
    </source>
</evidence>
<dbReference type="STRING" id="81824.A9V4E2"/>
<keyword evidence="13" id="KW-0472">Membrane</keyword>
<dbReference type="GO" id="GO:0045271">
    <property type="term" value="C:respiratory chain complex I"/>
    <property type="evidence" value="ECO:0000318"/>
    <property type="project" value="GO_Central"/>
</dbReference>
<gene>
    <name evidence="17" type="ORF">MONBRDRAFT_27131</name>
</gene>
<dbReference type="Proteomes" id="UP000001357">
    <property type="component" value="Unassembled WGS sequence"/>
</dbReference>
<evidence type="ECO:0000256" key="15">
    <source>
        <dbReference type="ARBA" id="ARBA00032528"/>
    </source>
</evidence>
<reference evidence="17 18" key="1">
    <citation type="journal article" date="2008" name="Nature">
        <title>The genome of the choanoflagellate Monosiga brevicollis and the origin of metazoans.</title>
        <authorList>
            <consortium name="JGI Sequencing"/>
            <person name="King N."/>
            <person name="Westbrook M.J."/>
            <person name="Young S.L."/>
            <person name="Kuo A."/>
            <person name="Abedin M."/>
            <person name="Chapman J."/>
            <person name="Fairclough S."/>
            <person name="Hellsten U."/>
            <person name="Isogai Y."/>
            <person name="Letunic I."/>
            <person name="Marr M."/>
            <person name="Pincus D."/>
            <person name="Putnam N."/>
            <person name="Rokas A."/>
            <person name="Wright K.J."/>
            <person name="Zuzow R."/>
            <person name="Dirks W."/>
            <person name="Good M."/>
            <person name="Goodstein D."/>
            <person name="Lemons D."/>
            <person name="Li W."/>
            <person name="Lyons J.B."/>
            <person name="Morris A."/>
            <person name="Nichols S."/>
            <person name="Richter D.J."/>
            <person name="Salamov A."/>
            <person name="Bork P."/>
            <person name="Lim W.A."/>
            <person name="Manning G."/>
            <person name="Miller W.T."/>
            <person name="McGinnis W."/>
            <person name="Shapiro H."/>
            <person name="Tjian R."/>
            <person name="Grigoriev I.V."/>
            <person name="Rokhsar D."/>
        </authorList>
    </citation>
    <scope>NUCLEOTIDE SEQUENCE [LARGE SCALE GENOMIC DNA]</scope>
    <source>
        <strain evidence="18">MX1 / ATCC 50154</strain>
    </source>
</reference>
<evidence type="ECO:0000256" key="5">
    <source>
        <dbReference type="ARBA" id="ARBA00018684"/>
    </source>
</evidence>
<keyword evidence="11" id="KW-0007">Acetylation</keyword>
<dbReference type="Pfam" id="PF05347">
    <property type="entry name" value="Complex1_LYR"/>
    <property type="match status" value="1"/>
</dbReference>
<dbReference type="InterPro" id="IPR008011">
    <property type="entry name" value="Complex1_LYR_dom"/>
</dbReference>
<dbReference type="GeneID" id="5892746"/>
<name>A9V4E2_MONBE</name>
<keyword evidence="8" id="KW-0679">Respiratory chain</keyword>
<feature type="domain" description="Complex 1 LYR protein" evidence="16">
    <location>
        <begin position="8"/>
        <end position="66"/>
    </location>
</feature>
<evidence type="ECO:0000256" key="11">
    <source>
        <dbReference type="ARBA" id="ARBA00022990"/>
    </source>
</evidence>
<dbReference type="GO" id="GO:0006120">
    <property type="term" value="P:mitochondrial electron transport, NADH to ubiquinone"/>
    <property type="evidence" value="ECO:0007669"/>
    <property type="project" value="InterPro"/>
</dbReference>
<evidence type="ECO:0000256" key="9">
    <source>
        <dbReference type="ARBA" id="ARBA00022792"/>
    </source>
</evidence>
<evidence type="ECO:0000256" key="1">
    <source>
        <dbReference type="ARBA" id="ARBA00002920"/>
    </source>
</evidence>
<evidence type="ECO:0000313" key="17">
    <source>
        <dbReference type="EMBL" id="EDQ87599.1"/>
    </source>
</evidence>
<keyword evidence="7" id="KW-0597">Phosphoprotein</keyword>
<evidence type="ECO:0000256" key="2">
    <source>
        <dbReference type="ARBA" id="ARBA00004443"/>
    </source>
</evidence>
<evidence type="ECO:0000256" key="4">
    <source>
        <dbReference type="ARBA" id="ARBA00011790"/>
    </source>
</evidence>
<dbReference type="PANTHER" id="PTHR12868:SF0">
    <property type="entry name" value="NADH DEHYDROGENASE [UBIQUINONE] 1 BETA SUBCOMPLEX SUBUNIT 9"/>
    <property type="match status" value="1"/>
</dbReference>
<keyword evidence="10" id="KW-0249">Electron transport</keyword>
<comment type="subunit">
    <text evidence="4">Mammalian complex I is composed of 45 different subunits.</text>
</comment>
<comment type="subcellular location">
    <subcellularLocation>
        <location evidence="2">Mitochondrion inner membrane</location>
        <topology evidence="2">Peripheral membrane protein</topology>
        <orientation evidence="2">Matrix side</orientation>
    </subcellularLocation>
</comment>
<keyword evidence="12" id="KW-0496">Mitochondrion</keyword>
<keyword evidence="6" id="KW-0813">Transport</keyword>
<comment type="similarity">
    <text evidence="3">Belongs to the complex I LYR family.</text>
</comment>
<evidence type="ECO:0000313" key="18">
    <source>
        <dbReference type="Proteomes" id="UP000001357"/>
    </source>
</evidence>
<evidence type="ECO:0000256" key="10">
    <source>
        <dbReference type="ARBA" id="ARBA00022982"/>
    </source>
</evidence>
<sequence length="115" mass="13225">MSSAHQLRVLKLYRHSLKNLLSWTVDRGMYRQKAMELRARFEATRFEKNIVKATQLVEAGEAELDEIKHPNPYVGRRLNPAWPAHSVSPWVFLCANGHAVAFRSPHIIGRYQMGA</sequence>
<dbReference type="RefSeq" id="XP_001747519.1">
    <property type="nucleotide sequence ID" value="XM_001747467.1"/>
</dbReference>